<accession>A0A7C9TM94</accession>
<organism evidence="1 2">
    <name type="scientific">Ideonella livida</name>
    <dbReference type="NCBI Taxonomy" id="2707176"/>
    <lineage>
        <taxon>Bacteria</taxon>
        <taxon>Pseudomonadati</taxon>
        <taxon>Pseudomonadota</taxon>
        <taxon>Betaproteobacteria</taxon>
        <taxon>Burkholderiales</taxon>
        <taxon>Sphaerotilaceae</taxon>
        <taxon>Ideonella</taxon>
    </lineage>
</organism>
<evidence type="ECO:0000313" key="2">
    <source>
        <dbReference type="Proteomes" id="UP000484255"/>
    </source>
</evidence>
<gene>
    <name evidence="1" type="ORF">G3A44_16550</name>
</gene>
<dbReference type="EMBL" id="JAAGOH010000022">
    <property type="protein sequence ID" value="NDY92803.1"/>
    <property type="molecule type" value="Genomic_DNA"/>
</dbReference>
<dbReference type="RefSeq" id="WP_163458857.1">
    <property type="nucleotide sequence ID" value="NZ_JAAGOH010000022.1"/>
</dbReference>
<dbReference type="Proteomes" id="UP000484255">
    <property type="component" value="Unassembled WGS sequence"/>
</dbReference>
<protein>
    <submittedName>
        <fullName evidence="1">Uncharacterized protein</fullName>
    </submittedName>
</protein>
<dbReference type="AlphaFoldDB" id="A0A7C9TM94"/>
<proteinExistence type="predicted"/>
<reference evidence="1 2" key="1">
    <citation type="submission" date="2020-02" db="EMBL/GenBank/DDBJ databases">
        <title>Ideonella bacterium strain TBM-1.</title>
        <authorList>
            <person name="Chen W.-M."/>
        </authorList>
    </citation>
    <scope>NUCLEOTIDE SEQUENCE [LARGE SCALE GENOMIC DNA]</scope>
    <source>
        <strain evidence="1 2">TBM-1</strain>
    </source>
</reference>
<evidence type="ECO:0000313" key="1">
    <source>
        <dbReference type="EMBL" id="NDY92803.1"/>
    </source>
</evidence>
<sequence length="170" mass="19593">MRSTCNLPGLRQRALARQFHWLPAVHDLRPVPGLRHMALSVFDHWLTEAEARQALVHVPMAEQQRRDRQLWGWALDCAAQTEWLDFRFKGRRQQQLRLRAYTSAQALAMAWRPPSLGGGRRPLRHALLPQQQAVVYEGHDHTWALVLPDPQDLAPWRLAAARHGLHLLPG</sequence>
<name>A0A7C9TM94_9BURK</name>
<keyword evidence="2" id="KW-1185">Reference proteome</keyword>
<comment type="caution">
    <text evidence="1">The sequence shown here is derived from an EMBL/GenBank/DDBJ whole genome shotgun (WGS) entry which is preliminary data.</text>
</comment>